<organism evidence="2 3">
    <name type="scientific">Methylophilus flavus</name>
    <dbReference type="NCBI Taxonomy" id="640084"/>
    <lineage>
        <taxon>Bacteria</taxon>
        <taxon>Pseudomonadati</taxon>
        <taxon>Pseudomonadota</taxon>
        <taxon>Betaproteobacteria</taxon>
        <taxon>Nitrosomonadales</taxon>
        <taxon>Methylophilaceae</taxon>
        <taxon>Methylophilus</taxon>
    </lineage>
</organism>
<evidence type="ECO:0000256" key="1">
    <source>
        <dbReference type="SAM" id="Phobius"/>
    </source>
</evidence>
<evidence type="ECO:0000313" key="2">
    <source>
        <dbReference type="EMBL" id="MFD1121791.1"/>
    </source>
</evidence>
<sequence length="119" mass="13413">MPMGIRQAVIAIWATLAIDALLALYEKLTGHATDGEFTFALILYSLLCILPYKISNKSNAARYAYLIITIASALIMLGGVGYEKMKLEYVISISLIPVEIFILYRLFQKGTSDWFRKEK</sequence>
<reference evidence="3" key="1">
    <citation type="journal article" date="2019" name="Int. J. Syst. Evol. Microbiol.">
        <title>The Global Catalogue of Microorganisms (GCM) 10K type strain sequencing project: providing services to taxonomists for standard genome sequencing and annotation.</title>
        <authorList>
            <consortium name="The Broad Institute Genomics Platform"/>
            <consortium name="The Broad Institute Genome Sequencing Center for Infectious Disease"/>
            <person name="Wu L."/>
            <person name="Ma J."/>
        </authorList>
    </citation>
    <scope>NUCLEOTIDE SEQUENCE [LARGE SCALE GENOMIC DNA]</scope>
    <source>
        <strain evidence="3">CCUG 58411</strain>
    </source>
</reference>
<keyword evidence="3" id="KW-1185">Reference proteome</keyword>
<gene>
    <name evidence="2" type="ORF">ACFQ2T_04700</name>
</gene>
<dbReference type="RefSeq" id="WP_379031175.1">
    <property type="nucleotide sequence ID" value="NZ_JBHTLN010000001.1"/>
</dbReference>
<keyword evidence="1" id="KW-0812">Transmembrane</keyword>
<accession>A0ABW3PCX5</accession>
<feature type="transmembrane region" description="Helical" evidence="1">
    <location>
        <begin position="88"/>
        <end position="107"/>
    </location>
</feature>
<evidence type="ECO:0000313" key="3">
    <source>
        <dbReference type="Proteomes" id="UP001597206"/>
    </source>
</evidence>
<protein>
    <recommendedName>
        <fullName evidence="4">DUF2069 domain-containing protein</fullName>
    </recommendedName>
</protein>
<feature type="transmembrane region" description="Helical" evidence="1">
    <location>
        <begin position="37"/>
        <end position="54"/>
    </location>
</feature>
<name>A0ABW3PCX5_9PROT</name>
<comment type="caution">
    <text evidence="2">The sequence shown here is derived from an EMBL/GenBank/DDBJ whole genome shotgun (WGS) entry which is preliminary data.</text>
</comment>
<proteinExistence type="predicted"/>
<dbReference type="Proteomes" id="UP001597206">
    <property type="component" value="Unassembled WGS sequence"/>
</dbReference>
<feature type="transmembrane region" description="Helical" evidence="1">
    <location>
        <begin position="63"/>
        <end position="82"/>
    </location>
</feature>
<evidence type="ECO:0008006" key="4">
    <source>
        <dbReference type="Google" id="ProtNLM"/>
    </source>
</evidence>
<keyword evidence="1" id="KW-1133">Transmembrane helix</keyword>
<feature type="transmembrane region" description="Helical" evidence="1">
    <location>
        <begin position="7"/>
        <end position="25"/>
    </location>
</feature>
<keyword evidence="1" id="KW-0472">Membrane</keyword>
<dbReference type="EMBL" id="JBHTLN010000001">
    <property type="protein sequence ID" value="MFD1121791.1"/>
    <property type="molecule type" value="Genomic_DNA"/>
</dbReference>